<dbReference type="RefSeq" id="WP_379940871.1">
    <property type="nucleotide sequence ID" value="NZ_JBHTIB010000008.1"/>
</dbReference>
<gene>
    <name evidence="3" type="ORF">ACFQ0I_07480</name>
</gene>
<evidence type="ECO:0000313" key="4">
    <source>
        <dbReference type="Proteomes" id="UP001597011"/>
    </source>
</evidence>
<name>A0ABW3BTB4_9FLAO</name>
<accession>A0ABW3BTB4</accession>
<keyword evidence="3" id="KW-0378">Hydrolase</keyword>
<feature type="domain" description="Glycoside hydrolase family 2 catalytic" evidence="2">
    <location>
        <begin position="34"/>
        <end position="285"/>
    </location>
</feature>
<reference evidence="4" key="1">
    <citation type="journal article" date="2019" name="Int. J. Syst. Evol. Microbiol.">
        <title>The Global Catalogue of Microorganisms (GCM) 10K type strain sequencing project: providing services to taxonomists for standard genome sequencing and annotation.</title>
        <authorList>
            <consortium name="The Broad Institute Genomics Platform"/>
            <consortium name="The Broad Institute Genome Sequencing Center for Infectious Disease"/>
            <person name="Wu L."/>
            <person name="Ma J."/>
        </authorList>
    </citation>
    <scope>NUCLEOTIDE SEQUENCE [LARGE SCALE GENOMIC DNA]</scope>
    <source>
        <strain evidence="4">CCUG 60529</strain>
    </source>
</reference>
<sequence>MKNICVRFVLFLFTSVALAQSTHVSILNNDKGIKLVVNGKDFMINGMNWDYFPIGTNYSYSLWQQSDAFIKEALDAEMSLLKNMGVNAIRVYSGIQPKWVQYIYENYGIYTMLNHSFGRYGVGINGDWVPVTDYSDTAAQDQLLSEVTLMAEDYKNTPGLLLYLLGNENNYGLFWAGAETEDFPDNEHEKQFVGENRGRPMYKLMNTAAVKMKSINSSVPVAICNGDVLFIDIIADECKDVDIFGVNMYRGISFGDAFQVVKDKLNKPILFTEFGADAFNTIQNKEDQQSQAYYNLGNWKEIYQNASGLGKTGNAIGGFTFQFSDGWWKFGQTKNLDIHDNHASWSNGAYQFDYKEGENNMNEEWFGICAKGPTNDKGFYESYPRAAYYALKEAHKINPFSEGITLEYIDKAFKNININKAVSKALKNKKTLQTKQSDCVKKGK</sequence>
<feature type="signal peptide" evidence="1">
    <location>
        <begin position="1"/>
        <end position="19"/>
    </location>
</feature>
<dbReference type="EMBL" id="JBHTIB010000008">
    <property type="protein sequence ID" value="MFD0835596.1"/>
    <property type="molecule type" value="Genomic_DNA"/>
</dbReference>
<evidence type="ECO:0000259" key="2">
    <source>
        <dbReference type="Pfam" id="PF02836"/>
    </source>
</evidence>
<dbReference type="InterPro" id="IPR006103">
    <property type="entry name" value="Glyco_hydro_2_cat"/>
</dbReference>
<dbReference type="GO" id="GO:0016787">
    <property type="term" value="F:hydrolase activity"/>
    <property type="evidence" value="ECO:0007669"/>
    <property type="project" value="UniProtKB-KW"/>
</dbReference>
<dbReference type="SUPFAM" id="SSF51445">
    <property type="entry name" value="(Trans)glycosidases"/>
    <property type="match status" value="1"/>
</dbReference>
<evidence type="ECO:0000313" key="3">
    <source>
        <dbReference type="EMBL" id="MFD0835596.1"/>
    </source>
</evidence>
<dbReference type="Gene3D" id="3.20.20.80">
    <property type="entry name" value="Glycosidases"/>
    <property type="match status" value="1"/>
</dbReference>
<protein>
    <submittedName>
        <fullName evidence="3">Glycoside hydrolase family 2 TIM barrel-domain containing protein</fullName>
    </submittedName>
</protein>
<dbReference type="Pfam" id="PF02836">
    <property type="entry name" value="Glyco_hydro_2_C"/>
    <property type="match status" value="1"/>
</dbReference>
<evidence type="ECO:0000256" key="1">
    <source>
        <dbReference type="SAM" id="SignalP"/>
    </source>
</evidence>
<proteinExistence type="predicted"/>
<feature type="chain" id="PRO_5047462183" evidence="1">
    <location>
        <begin position="20"/>
        <end position="444"/>
    </location>
</feature>
<comment type="caution">
    <text evidence="3">The sequence shown here is derived from an EMBL/GenBank/DDBJ whole genome shotgun (WGS) entry which is preliminary data.</text>
</comment>
<dbReference type="Proteomes" id="UP001597011">
    <property type="component" value="Unassembled WGS sequence"/>
</dbReference>
<keyword evidence="4" id="KW-1185">Reference proteome</keyword>
<keyword evidence="1" id="KW-0732">Signal</keyword>
<organism evidence="3 4">
    <name type="scientific">Mariniflexile aquimaris</name>
    <dbReference type="NCBI Taxonomy" id="881009"/>
    <lineage>
        <taxon>Bacteria</taxon>
        <taxon>Pseudomonadati</taxon>
        <taxon>Bacteroidota</taxon>
        <taxon>Flavobacteriia</taxon>
        <taxon>Flavobacteriales</taxon>
        <taxon>Flavobacteriaceae</taxon>
        <taxon>Mariniflexile</taxon>
    </lineage>
</organism>
<dbReference type="InterPro" id="IPR017853">
    <property type="entry name" value="GH"/>
</dbReference>